<gene>
    <name evidence="1" type="ORF">WA026_010614</name>
</gene>
<accession>A0AAW1VDL9</accession>
<proteinExistence type="predicted"/>
<comment type="caution">
    <text evidence="1">The sequence shown here is derived from an EMBL/GenBank/DDBJ whole genome shotgun (WGS) entry which is preliminary data.</text>
</comment>
<dbReference type="AlphaFoldDB" id="A0AAW1VDL9"/>
<keyword evidence="2" id="KW-1185">Reference proteome</keyword>
<evidence type="ECO:0000313" key="1">
    <source>
        <dbReference type="EMBL" id="KAK9890538.1"/>
    </source>
</evidence>
<organism evidence="1 2">
    <name type="scientific">Henosepilachna vigintioctopunctata</name>
    <dbReference type="NCBI Taxonomy" id="420089"/>
    <lineage>
        <taxon>Eukaryota</taxon>
        <taxon>Metazoa</taxon>
        <taxon>Ecdysozoa</taxon>
        <taxon>Arthropoda</taxon>
        <taxon>Hexapoda</taxon>
        <taxon>Insecta</taxon>
        <taxon>Pterygota</taxon>
        <taxon>Neoptera</taxon>
        <taxon>Endopterygota</taxon>
        <taxon>Coleoptera</taxon>
        <taxon>Polyphaga</taxon>
        <taxon>Cucujiformia</taxon>
        <taxon>Coccinelloidea</taxon>
        <taxon>Coccinellidae</taxon>
        <taxon>Epilachninae</taxon>
        <taxon>Epilachnini</taxon>
        <taxon>Henosepilachna</taxon>
    </lineage>
</organism>
<name>A0AAW1VDL9_9CUCU</name>
<sequence>MLSLSCKASYEDIVKFHECYLLKVSHQPILVAPFPQPAKTFVTFLCQALKCPIADGNACIVGIQKTILLVEQSGRYLTAIGIIVDQEHYHVAHPKIKLS</sequence>
<protein>
    <submittedName>
        <fullName evidence="1">Uncharacterized protein</fullName>
    </submittedName>
</protein>
<evidence type="ECO:0000313" key="2">
    <source>
        <dbReference type="Proteomes" id="UP001431783"/>
    </source>
</evidence>
<reference evidence="1 2" key="1">
    <citation type="submission" date="2023-03" db="EMBL/GenBank/DDBJ databases">
        <title>Genome insight into feeding habits of ladybird beetles.</title>
        <authorList>
            <person name="Li H.-S."/>
            <person name="Huang Y.-H."/>
            <person name="Pang H."/>
        </authorList>
    </citation>
    <scope>NUCLEOTIDE SEQUENCE [LARGE SCALE GENOMIC DNA]</scope>
    <source>
        <strain evidence="1">SYSU_2023b</strain>
        <tissue evidence="1">Whole body</tissue>
    </source>
</reference>
<dbReference type="EMBL" id="JARQZJ010000125">
    <property type="protein sequence ID" value="KAK9890538.1"/>
    <property type="molecule type" value="Genomic_DNA"/>
</dbReference>
<dbReference type="Proteomes" id="UP001431783">
    <property type="component" value="Unassembled WGS sequence"/>
</dbReference>